<protein>
    <submittedName>
        <fullName evidence="1">Uncharacterized protein</fullName>
    </submittedName>
</protein>
<gene>
    <name evidence="1" type="ORF">ERS852425_02394</name>
</gene>
<evidence type="ECO:0000313" key="2">
    <source>
        <dbReference type="Proteomes" id="UP000095598"/>
    </source>
</evidence>
<dbReference type="RefSeq" id="WP_055259171.1">
    <property type="nucleotide sequence ID" value="NZ_CYXT01000019.1"/>
</dbReference>
<accession>A0A173TWV4</accession>
<reference evidence="1 2" key="1">
    <citation type="submission" date="2015-09" db="EMBL/GenBank/DDBJ databases">
        <authorList>
            <consortium name="Pathogen Informatics"/>
        </authorList>
    </citation>
    <scope>NUCLEOTIDE SEQUENCE [LARGE SCALE GENOMIC DNA]</scope>
    <source>
        <strain evidence="1 2">2789STDY5608868</strain>
    </source>
</reference>
<organism evidence="1 2">
    <name type="scientific">Anaerostipes hadrus</name>
    <dbReference type="NCBI Taxonomy" id="649756"/>
    <lineage>
        <taxon>Bacteria</taxon>
        <taxon>Bacillati</taxon>
        <taxon>Bacillota</taxon>
        <taxon>Clostridia</taxon>
        <taxon>Lachnospirales</taxon>
        <taxon>Lachnospiraceae</taxon>
        <taxon>Anaerostipes</taxon>
    </lineage>
</organism>
<sequence length="179" mass="19581">MAINIPLVHISDLTEKKTISDDDYMLTGGSTASKVKWSTIVSLIKTKLGIGNIEDSISKIQSDISTLNSDFSSLQYKDYGIDGFAIKINSQLAMIYMWYGKSLTGGNTNQTLLTLPNGITFNNEVFTPCEIIDGSWTPRGNTGYITIHNNTVDIRCKDTTSYGVVIANVIVPASYINIP</sequence>
<dbReference type="Proteomes" id="UP000095598">
    <property type="component" value="Unassembled WGS sequence"/>
</dbReference>
<evidence type="ECO:0000313" key="1">
    <source>
        <dbReference type="EMBL" id="CUN06547.1"/>
    </source>
</evidence>
<dbReference type="AlphaFoldDB" id="A0A173TWV4"/>
<name>A0A173TWV4_ANAHA</name>
<proteinExistence type="predicted"/>
<dbReference type="EMBL" id="CYXT01000019">
    <property type="protein sequence ID" value="CUN06547.1"/>
    <property type="molecule type" value="Genomic_DNA"/>
</dbReference>